<reference evidence="2 3" key="1">
    <citation type="submission" date="2015-01" db="EMBL/GenBank/DDBJ databases">
        <title>Genome Sequencing of Rickettsiales.</title>
        <authorList>
            <person name="Daugherty S.C."/>
            <person name="Su Q."/>
            <person name="Abolude K."/>
            <person name="Beier-Sexton M."/>
            <person name="Carlyon J.A."/>
            <person name="Carter R."/>
            <person name="Day N.P."/>
            <person name="Dumler S.J."/>
            <person name="Dyachenko V."/>
            <person name="Godinez A."/>
            <person name="Kurtti T.J."/>
            <person name="Lichay M."/>
            <person name="Mullins K.E."/>
            <person name="Ott S."/>
            <person name="Pappas-Brown V."/>
            <person name="Paris D.H."/>
            <person name="Patel P."/>
            <person name="Richards A.L."/>
            <person name="Sadzewicz L."/>
            <person name="Sears K."/>
            <person name="Seidman D."/>
            <person name="Sengamalay N."/>
            <person name="Stenos J."/>
            <person name="Tallon L.J."/>
            <person name="Vincent G."/>
            <person name="Fraser C.M."/>
            <person name="Munderloh U."/>
            <person name="Dunning-Hotopp J.C."/>
        </authorList>
    </citation>
    <scope>NUCLEOTIDE SEQUENCE [LARGE SCALE GENOMIC DNA]</scope>
    <source>
        <strain evidence="2 3">TA716</strain>
    </source>
</reference>
<gene>
    <name evidence="2" type="ORF">OTSTA716_2070</name>
</gene>
<dbReference type="GO" id="GO:0004519">
    <property type="term" value="F:endonuclease activity"/>
    <property type="evidence" value="ECO:0007669"/>
    <property type="project" value="UniProtKB-KW"/>
</dbReference>
<organism evidence="2 3">
    <name type="scientific">Orientia tsutsugamushi str. TA716</name>
    <dbReference type="NCBI Taxonomy" id="1359175"/>
    <lineage>
        <taxon>Bacteria</taxon>
        <taxon>Pseudomonadati</taxon>
        <taxon>Pseudomonadota</taxon>
        <taxon>Alphaproteobacteria</taxon>
        <taxon>Rickettsiales</taxon>
        <taxon>Rickettsiaceae</taxon>
        <taxon>Rickettsieae</taxon>
        <taxon>Orientia</taxon>
    </lineage>
</organism>
<dbReference type="AlphaFoldDB" id="A0A0F3NVB3"/>
<comment type="caution">
    <text evidence="2">The sequence shown here is derived from an EMBL/GenBank/DDBJ whole genome shotgun (WGS) entry which is preliminary data.</text>
</comment>
<dbReference type="PANTHER" id="PTHR46564">
    <property type="entry name" value="TRANSPOSASE"/>
    <property type="match status" value="1"/>
</dbReference>
<keyword evidence="2" id="KW-0540">Nuclease</keyword>
<dbReference type="Pfam" id="PF13358">
    <property type="entry name" value="DDE_3"/>
    <property type="match status" value="1"/>
</dbReference>
<evidence type="ECO:0000259" key="1">
    <source>
        <dbReference type="Pfam" id="PF13358"/>
    </source>
</evidence>
<evidence type="ECO:0000313" key="2">
    <source>
        <dbReference type="EMBL" id="KJV72030.1"/>
    </source>
</evidence>
<dbReference type="InterPro" id="IPR038717">
    <property type="entry name" value="Tc1-like_DDE_dom"/>
</dbReference>
<accession>A0A0F3NVB3</accession>
<sequence>MYLLGYTYKKNSFSFQKGYCVKNEFIEKVKQISKENLVFIDESGIEDNACREYGWSIKGTRCYGNKAYQHKSRVSMIAGFVIIKL</sequence>
<dbReference type="PANTHER" id="PTHR46564:SF1">
    <property type="entry name" value="TRANSPOSASE"/>
    <property type="match status" value="1"/>
</dbReference>
<dbReference type="PATRIC" id="fig|1359175.3.peg.374"/>
<feature type="domain" description="Tc1-like transposase DDE" evidence="1">
    <location>
        <begin position="37"/>
        <end position="79"/>
    </location>
</feature>
<protein>
    <submittedName>
        <fullName evidence="2">DDE superendonuclease family protein</fullName>
    </submittedName>
</protein>
<keyword evidence="2" id="KW-0378">Hydrolase</keyword>
<dbReference type="Proteomes" id="UP000033671">
    <property type="component" value="Unassembled WGS sequence"/>
</dbReference>
<name>A0A0F3NVB3_ORITS</name>
<dbReference type="EMBL" id="LAOA01000122">
    <property type="protein sequence ID" value="KJV72030.1"/>
    <property type="molecule type" value="Genomic_DNA"/>
</dbReference>
<evidence type="ECO:0000313" key="3">
    <source>
        <dbReference type="Proteomes" id="UP000033671"/>
    </source>
</evidence>
<keyword evidence="2" id="KW-0255">Endonuclease</keyword>
<proteinExistence type="predicted"/>